<proteinExistence type="predicted"/>
<keyword evidence="2" id="KW-1185">Reference proteome</keyword>
<evidence type="ECO:0000313" key="2">
    <source>
        <dbReference type="Proteomes" id="UP000245790"/>
    </source>
</evidence>
<dbReference type="OrthoDB" id="6182985at2"/>
<accession>A0A316FPN8</accession>
<sequence length="80" mass="9232">MTDFWTKTETLLREMEADEEYDLFAIGYVIPQVALAHQQFDDVADPAQTVRDYVAHCMTQDNIEQADQRLIQQVLDAALQ</sequence>
<evidence type="ECO:0000313" key="1">
    <source>
        <dbReference type="EMBL" id="PWK50102.1"/>
    </source>
</evidence>
<dbReference type="EMBL" id="QGGU01000007">
    <property type="protein sequence ID" value="PWK50102.1"/>
    <property type="molecule type" value="Genomic_DNA"/>
</dbReference>
<reference evidence="1 2" key="1">
    <citation type="submission" date="2018-05" db="EMBL/GenBank/DDBJ databases">
        <title>Genomic Encyclopedia of Type Strains, Phase IV (KMG-IV): sequencing the most valuable type-strain genomes for metagenomic binning, comparative biology and taxonomic classification.</title>
        <authorList>
            <person name="Goeker M."/>
        </authorList>
    </citation>
    <scope>NUCLEOTIDE SEQUENCE [LARGE SCALE GENOMIC DNA]</scope>
    <source>
        <strain evidence="1 2">DSM 25350</strain>
    </source>
</reference>
<comment type="caution">
    <text evidence="1">The sequence shown here is derived from an EMBL/GenBank/DDBJ whole genome shotgun (WGS) entry which is preliminary data.</text>
</comment>
<protein>
    <recommendedName>
        <fullName evidence="3">YfcL protein</fullName>
    </recommendedName>
</protein>
<evidence type="ECO:0008006" key="3">
    <source>
        <dbReference type="Google" id="ProtNLM"/>
    </source>
</evidence>
<dbReference type="Proteomes" id="UP000245790">
    <property type="component" value="Unassembled WGS sequence"/>
</dbReference>
<name>A0A316FPN8_9GAMM</name>
<dbReference type="RefSeq" id="WP_109763876.1">
    <property type="nucleotide sequence ID" value="NZ_QGGU01000007.1"/>
</dbReference>
<gene>
    <name evidence="1" type="ORF">C8D97_107269</name>
</gene>
<dbReference type="AlphaFoldDB" id="A0A316FPN8"/>
<organism evidence="1 2">
    <name type="scientific">Pleionea mediterranea</name>
    <dbReference type="NCBI Taxonomy" id="523701"/>
    <lineage>
        <taxon>Bacteria</taxon>
        <taxon>Pseudomonadati</taxon>
        <taxon>Pseudomonadota</taxon>
        <taxon>Gammaproteobacteria</taxon>
        <taxon>Oceanospirillales</taxon>
        <taxon>Pleioneaceae</taxon>
        <taxon>Pleionea</taxon>
    </lineage>
</organism>